<sequence length="130" mass="15069">MHADEDSELLEVQHLEKTTVCDMIIEQLRDQRVVLVNQETLDIPVSRRNNRLQDKSTTMKGGCKSRDVHEWQEPEEESQQANPQDRPPQYFSENLPHTEIEPALLEDFSPRQLKPYQLAYTPGGNPSPPY</sequence>
<reference evidence="3" key="1">
    <citation type="submission" date="2024-07" db="EMBL/GenBank/DDBJ databases">
        <title>Two chromosome-level genome assemblies of Korean endemic species Abeliophyllum distichum and Forsythia ovata (Oleaceae).</title>
        <authorList>
            <person name="Jang H."/>
        </authorList>
    </citation>
    <scope>NUCLEOTIDE SEQUENCE [LARGE SCALE GENOMIC DNA]</scope>
</reference>
<name>A0ABD1RMX5_9LAMI</name>
<dbReference type="AlphaFoldDB" id="A0ABD1RMX5"/>
<keyword evidence="3" id="KW-1185">Reference proteome</keyword>
<evidence type="ECO:0000313" key="3">
    <source>
        <dbReference type="Proteomes" id="UP001604277"/>
    </source>
</evidence>
<protein>
    <submittedName>
        <fullName evidence="2">Uncharacterized protein</fullName>
    </submittedName>
</protein>
<accession>A0ABD1RMX5</accession>
<comment type="caution">
    <text evidence="2">The sequence shown here is derived from an EMBL/GenBank/DDBJ whole genome shotgun (WGS) entry which is preliminary data.</text>
</comment>
<gene>
    <name evidence="2" type="ORF">Fot_43044</name>
</gene>
<dbReference type="Proteomes" id="UP001604277">
    <property type="component" value="Unassembled WGS sequence"/>
</dbReference>
<evidence type="ECO:0000256" key="1">
    <source>
        <dbReference type="SAM" id="MobiDB-lite"/>
    </source>
</evidence>
<dbReference type="EMBL" id="JBFOLJ010000012">
    <property type="protein sequence ID" value="KAL2489752.1"/>
    <property type="molecule type" value="Genomic_DNA"/>
</dbReference>
<organism evidence="2 3">
    <name type="scientific">Forsythia ovata</name>
    <dbReference type="NCBI Taxonomy" id="205694"/>
    <lineage>
        <taxon>Eukaryota</taxon>
        <taxon>Viridiplantae</taxon>
        <taxon>Streptophyta</taxon>
        <taxon>Embryophyta</taxon>
        <taxon>Tracheophyta</taxon>
        <taxon>Spermatophyta</taxon>
        <taxon>Magnoliopsida</taxon>
        <taxon>eudicotyledons</taxon>
        <taxon>Gunneridae</taxon>
        <taxon>Pentapetalae</taxon>
        <taxon>asterids</taxon>
        <taxon>lamiids</taxon>
        <taxon>Lamiales</taxon>
        <taxon>Oleaceae</taxon>
        <taxon>Forsythieae</taxon>
        <taxon>Forsythia</taxon>
    </lineage>
</organism>
<proteinExistence type="predicted"/>
<evidence type="ECO:0000313" key="2">
    <source>
        <dbReference type="EMBL" id="KAL2489752.1"/>
    </source>
</evidence>
<feature type="region of interest" description="Disordered" evidence="1">
    <location>
        <begin position="43"/>
        <end position="130"/>
    </location>
</feature>